<gene>
    <name evidence="2" type="ORF">ACFFRI_17495</name>
</gene>
<dbReference type="EMBL" id="JBHMDG010000026">
    <property type="protein sequence ID" value="MFB9314857.1"/>
    <property type="molecule type" value="Genomic_DNA"/>
</dbReference>
<evidence type="ECO:0008006" key="4">
    <source>
        <dbReference type="Google" id="ProtNLM"/>
    </source>
</evidence>
<feature type="transmembrane region" description="Helical" evidence="1">
    <location>
        <begin position="534"/>
        <end position="558"/>
    </location>
</feature>
<keyword evidence="1" id="KW-0812">Transmembrane</keyword>
<organism evidence="2 3">
    <name type="scientific">Nocardioides plantarum</name>
    <dbReference type="NCBI Taxonomy" id="29299"/>
    <lineage>
        <taxon>Bacteria</taxon>
        <taxon>Bacillati</taxon>
        <taxon>Actinomycetota</taxon>
        <taxon>Actinomycetes</taxon>
        <taxon>Propionibacteriales</taxon>
        <taxon>Nocardioidaceae</taxon>
        <taxon>Nocardioides</taxon>
    </lineage>
</organism>
<feature type="transmembrane region" description="Helical" evidence="1">
    <location>
        <begin position="12"/>
        <end position="32"/>
    </location>
</feature>
<feature type="transmembrane region" description="Helical" evidence="1">
    <location>
        <begin position="132"/>
        <end position="152"/>
    </location>
</feature>
<feature type="transmembrane region" description="Helical" evidence="1">
    <location>
        <begin position="260"/>
        <end position="279"/>
    </location>
</feature>
<evidence type="ECO:0000313" key="3">
    <source>
        <dbReference type="Proteomes" id="UP001589750"/>
    </source>
</evidence>
<feature type="transmembrane region" description="Helical" evidence="1">
    <location>
        <begin position="158"/>
        <end position="187"/>
    </location>
</feature>
<dbReference type="RefSeq" id="WP_140009996.1">
    <property type="nucleotide sequence ID" value="NZ_JBHMDG010000026.1"/>
</dbReference>
<name>A0ABV5KDP7_9ACTN</name>
<evidence type="ECO:0000256" key="1">
    <source>
        <dbReference type="SAM" id="Phobius"/>
    </source>
</evidence>
<keyword evidence="3" id="KW-1185">Reference proteome</keyword>
<keyword evidence="1" id="KW-1133">Transmembrane helix</keyword>
<reference evidence="2 3" key="1">
    <citation type="submission" date="2024-09" db="EMBL/GenBank/DDBJ databases">
        <authorList>
            <person name="Sun Q."/>
            <person name="Mori K."/>
        </authorList>
    </citation>
    <scope>NUCLEOTIDE SEQUENCE [LARGE SCALE GENOMIC DNA]</scope>
    <source>
        <strain evidence="2 3">JCM 9626</strain>
    </source>
</reference>
<evidence type="ECO:0000313" key="2">
    <source>
        <dbReference type="EMBL" id="MFB9314857.1"/>
    </source>
</evidence>
<feature type="transmembrane region" description="Helical" evidence="1">
    <location>
        <begin position="194"/>
        <end position="214"/>
    </location>
</feature>
<feature type="transmembrane region" description="Helical" evidence="1">
    <location>
        <begin position="331"/>
        <end position="350"/>
    </location>
</feature>
<feature type="transmembrane region" description="Helical" evidence="1">
    <location>
        <begin position="291"/>
        <end position="311"/>
    </location>
</feature>
<sequence length="564" mass="58664">MVRHLRESARVDGWVILWSVVLAVLMLGPALARGFVLTYDMVWVPDLALRADFLGVGSSLPRAVPSDAVVALLDEVVPGELLQKLVLLGALVGAGTGAARLLRDLPLSGRLLAVTVFQWNPLVLERLHIGHWPVLIGYAALPWIIVSARTWVRSGRAPLALCLLLPLASLSASAGVAAGLALVLAGVTRRPAQALAVVALAVAANAPWFVAGLLHAGNATTAGAGAQAFALSGEGSIPAPVAALTLGGIWNSEVVPDSRAGLLGWIATVVLLALAAAGARRWWQRTERREAVALLALWGTGYLLAVATWLAPDAAGWLFSTVPGAGLFRDGARSLVLCGPLLVSLVAHGLEPGVRLIAPDPGSRRVFTPVLVVLPAVLLPGALLGAGGSIGAVDYPDSYVAARTTLAREATAGGDLVSLPLSSYRRPSWNADRKVLDPVWRYLPRDYVASDELVVAGVTLPGEDPRVTQVRAALDRATPKARAAALAALGVGVVVTDTTAAGPAPEVAGRRLLDGDLVVVELADPAPVDRRTGWYVAMGAAWAAYVGCLVVGGWLAVVRRTRAR</sequence>
<accession>A0ABV5KDP7</accession>
<protein>
    <recommendedName>
        <fullName evidence="4">Transmembrane protein</fullName>
    </recommendedName>
</protein>
<keyword evidence="1" id="KW-0472">Membrane</keyword>
<feature type="transmembrane region" description="Helical" evidence="1">
    <location>
        <begin position="370"/>
        <end position="393"/>
    </location>
</feature>
<proteinExistence type="predicted"/>
<comment type="caution">
    <text evidence="2">The sequence shown here is derived from an EMBL/GenBank/DDBJ whole genome shotgun (WGS) entry which is preliminary data.</text>
</comment>
<dbReference type="Proteomes" id="UP001589750">
    <property type="component" value="Unassembled WGS sequence"/>
</dbReference>